<comment type="similarity">
    <text evidence="1">Belongs to the UPF0065 (bug) family.</text>
</comment>
<sequence>MILPSRREVLFGAGSLGALTLTSSGVRADTYPARPIRLVVPFAAGGSNDIIARPWADRIGSSFGPVVIENIAGAGGAVGCASVAHAPADGYTLLLGNAGNQVVIPLASTRPSYDSARDFRAIYRLVSSGLAFAVHPSLPVKDLGELVTYGKANPGKLSYGSAGVGTTNQLAGEMFKSQAGLPDIVHVPYRGAAPATNDLLSGQLPLIVAVMTGQLLQLHESGKLRILAVTNERRMAGAPDIPTAIESGMPDLKFDGWFSLFAPKATPEPIISQLAQATRKIMSNTSLLETYRAEVLEPDRDSSPEKAQQIVQREVERLSPLIKSIQLKLE</sequence>
<protein>
    <recommendedName>
        <fullName evidence="4">Tripartite tricarboxylate transporter substrate binding protein</fullName>
    </recommendedName>
</protein>
<dbReference type="Gene3D" id="3.40.190.150">
    <property type="entry name" value="Bordetella uptake gene, domain 1"/>
    <property type="match status" value="1"/>
</dbReference>
<organism evidence="2 3">
    <name type="scientific">Bradyrhizobium betae</name>
    <dbReference type="NCBI Taxonomy" id="244734"/>
    <lineage>
        <taxon>Bacteria</taxon>
        <taxon>Pseudomonadati</taxon>
        <taxon>Pseudomonadota</taxon>
        <taxon>Alphaproteobacteria</taxon>
        <taxon>Hyphomicrobiales</taxon>
        <taxon>Nitrobacteraceae</taxon>
        <taxon>Bradyrhizobium</taxon>
    </lineage>
</organism>
<dbReference type="Proteomes" id="UP000290819">
    <property type="component" value="Unassembled WGS sequence"/>
</dbReference>
<dbReference type="PANTHER" id="PTHR42928:SF5">
    <property type="entry name" value="BLR1237 PROTEIN"/>
    <property type="match status" value="1"/>
</dbReference>
<dbReference type="Gene3D" id="3.40.190.10">
    <property type="entry name" value="Periplasmic binding protein-like II"/>
    <property type="match status" value="1"/>
</dbReference>
<dbReference type="InterPro" id="IPR005064">
    <property type="entry name" value="BUG"/>
</dbReference>
<dbReference type="AlphaFoldDB" id="A0A4Q1V2F5"/>
<accession>A0A4Q1V2F5</accession>
<evidence type="ECO:0000313" key="2">
    <source>
        <dbReference type="EMBL" id="RXT45751.1"/>
    </source>
</evidence>
<evidence type="ECO:0000256" key="1">
    <source>
        <dbReference type="ARBA" id="ARBA00006987"/>
    </source>
</evidence>
<proteinExistence type="inferred from homology"/>
<name>A0A4Q1V2F5_9BRAD</name>
<dbReference type="PANTHER" id="PTHR42928">
    <property type="entry name" value="TRICARBOXYLATE-BINDING PROTEIN"/>
    <property type="match status" value="1"/>
</dbReference>
<reference evidence="2 3" key="1">
    <citation type="submission" date="2017-03" db="EMBL/GenBank/DDBJ databases">
        <authorList>
            <person name="Safronova V.I."/>
            <person name="Sazanova A.L."/>
            <person name="Chirak E.R."/>
        </authorList>
    </citation>
    <scope>NUCLEOTIDE SEQUENCE [LARGE SCALE GENOMIC DNA]</scope>
    <source>
        <strain evidence="2 3">Opo-243</strain>
    </source>
</reference>
<dbReference type="InterPro" id="IPR042100">
    <property type="entry name" value="Bug_dom1"/>
</dbReference>
<dbReference type="PIRSF" id="PIRSF017082">
    <property type="entry name" value="YflP"/>
    <property type="match status" value="1"/>
</dbReference>
<evidence type="ECO:0000313" key="3">
    <source>
        <dbReference type="Proteomes" id="UP000290819"/>
    </source>
</evidence>
<dbReference type="EMBL" id="MZXW01000021">
    <property type="protein sequence ID" value="RXT45751.1"/>
    <property type="molecule type" value="Genomic_DNA"/>
</dbReference>
<evidence type="ECO:0008006" key="4">
    <source>
        <dbReference type="Google" id="ProtNLM"/>
    </source>
</evidence>
<gene>
    <name evidence="2" type="ORF">B5V03_18965</name>
</gene>
<dbReference type="CDD" id="cd07012">
    <property type="entry name" value="PBP2_Bug_TTT"/>
    <property type="match status" value="1"/>
</dbReference>
<comment type="caution">
    <text evidence="2">The sequence shown here is derived from an EMBL/GenBank/DDBJ whole genome shotgun (WGS) entry which is preliminary data.</text>
</comment>
<keyword evidence="3" id="KW-1185">Reference proteome</keyword>
<dbReference type="Pfam" id="PF03401">
    <property type="entry name" value="TctC"/>
    <property type="match status" value="1"/>
</dbReference>
<dbReference type="SUPFAM" id="SSF53850">
    <property type="entry name" value="Periplasmic binding protein-like II"/>
    <property type="match status" value="1"/>
</dbReference>
<dbReference type="OrthoDB" id="8200334at2"/>